<organism evidence="1">
    <name type="scientific">bioreactor metagenome</name>
    <dbReference type="NCBI Taxonomy" id="1076179"/>
    <lineage>
        <taxon>unclassified sequences</taxon>
        <taxon>metagenomes</taxon>
        <taxon>ecological metagenomes</taxon>
    </lineage>
</organism>
<evidence type="ECO:0000313" key="1">
    <source>
        <dbReference type="EMBL" id="MPM64924.1"/>
    </source>
</evidence>
<accession>A0A645BT09</accession>
<name>A0A645BT09_9ZZZZ</name>
<protein>
    <submittedName>
        <fullName evidence="1">Uncharacterized protein</fullName>
    </submittedName>
</protein>
<dbReference type="EMBL" id="VSSQ01020230">
    <property type="protein sequence ID" value="MPM64924.1"/>
    <property type="molecule type" value="Genomic_DNA"/>
</dbReference>
<sequence length="70" mass="7910">MNLRNNQITVKEILENPEARALLHKRFPKLLTHPMAGPAQSLTLAQALEFAKVLAPQSVINELLRELQKL</sequence>
<proteinExistence type="predicted"/>
<reference evidence="1" key="1">
    <citation type="submission" date="2019-08" db="EMBL/GenBank/DDBJ databases">
        <authorList>
            <person name="Kucharzyk K."/>
            <person name="Murdoch R.W."/>
            <person name="Higgins S."/>
            <person name="Loffler F."/>
        </authorList>
    </citation>
    <scope>NUCLEOTIDE SEQUENCE</scope>
</reference>
<comment type="caution">
    <text evidence="1">The sequence shown here is derived from an EMBL/GenBank/DDBJ whole genome shotgun (WGS) entry which is preliminary data.</text>
</comment>
<gene>
    <name evidence="1" type="ORF">SDC9_111815</name>
</gene>
<dbReference type="AlphaFoldDB" id="A0A645BT09"/>